<dbReference type="Pfam" id="PF00512">
    <property type="entry name" value="HisKA"/>
    <property type="match status" value="1"/>
</dbReference>
<dbReference type="InterPro" id="IPR036097">
    <property type="entry name" value="HisK_dim/P_sf"/>
</dbReference>
<dbReference type="SUPFAM" id="SSF55874">
    <property type="entry name" value="ATPase domain of HSP90 chaperone/DNA topoisomerase II/histidine kinase"/>
    <property type="match status" value="1"/>
</dbReference>
<keyword evidence="7" id="KW-0812">Transmembrane</keyword>
<dbReference type="InterPro" id="IPR036890">
    <property type="entry name" value="HATPase_C_sf"/>
</dbReference>
<dbReference type="SMART" id="SM00387">
    <property type="entry name" value="HATPase_c"/>
    <property type="match status" value="1"/>
</dbReference>
<keyword evidence="7" id="KW-1133">Transmembrane helix</keyword>
<dbReference type="AlphaFoldDB" id="A8HR11"/>
<dbReference type="Pfam" id="PF02518">
    <property type="entry name" value="HATPase_c"/>
    <property type="match status" value="1"/>
</dbReference>
<comment type="catalytic activity">
    <reaction evidence="1">
        <text>ATP + protein L-histidine = ADP + protein N-phospho-L-histidine.</text>
        <dbReference type="EC" id="2.7.13.3"/>
    </reaction>
</comment>
<name>A8HR11_AZOC5</name>
<evidence type="ECO:0000256" key="2">
    <source>
        <dbReference type="ARBA" id="ARBA00012438"/>
    </source>
</evidence>
<keyword evidence="5" id="KW-0418">Kinase</keyword>
<protein>
    <recommendedName>
        <fullName evidence="2">histidine kinase</fullName>
        <ecNumber evidence="2">2.7.13.3</ecNumber>
    </recommendedName>
</protein>
<keyword evidence="3" id="KW-0597">Phosphoprotein</keyword>
<feature type="transmembrane region" description="Helical" evidence="7">
    <location>
        <begin position="141"/>
        <end position="162"/>
    </location>
</feature>
<sequence>MKVAKPGARGSGGDPFATASFQDIVNADRVRDGAARLAFLKAFRVRLSPIVMQGRRGRRSHGGHMDWVLSDQRQGAGSLNAQPDAARSGRVRTSLRDLAGVGRHSAAALGALAFMCALAGGGLLLAAALGLSETGLPEGGWLLGCGLISAALSAVAAGLSLAAERLDRSMMGVDLALVTLHGRGGEVLGLEHADAARAHVPEDAWLGQGLFDRVLVPDRPAFLAALSTAAHGLSATESVCEVRLRCEGEGEAPDFVWMELRCVPAGEDRARAHWRDIHAVKIQLEEDHRARTEAERANLAKSRFLAAMSHELRTPLNTILGFSELLATDTEQRIDARRKEDYARIIHESGQHLLGVVNDILDLSRVEAGAYELSFEHIDMAHLVDGCVEMVGLDAARRNIKVTTLLPARLPRPMADQRAVRQMTLNLLSNAVKFSEHGGLVEVNVSAQNGVVSLSVRDSGAGMSPAEVERLGEPFFQAGDAERRARGSGLGLAVVRALVKLHDGAFEVTSSVGGGTTVTISLPVRRSSGVVSPFARAITDEAGRKDNEGRRIA</sequence>
<evidence type="ECO:0000256" key="7">
    <source>
        <dbReference type="SAM" id="Phobius"/>
    </source>
</evidence>
<evidence type="ECO:0000256" key="4">
    <source>
        <dbReference type="ARBA" id="ARBA00022679"/>
    </source>
</evidence>
<dbReference type="KEGG" id="azc:AZC_1093"/>
<evidence type="ECO:0000256" key="1">
    <source>
        <dbReference type="ARBA" id="ARBA00000085"/>
    </source>
</evidence>
<feature type="domain" description="Histidine kinase" evidence="8">
    <location>
        <begin position="307"/>
        <end position="526"/>
    </location>
</feature>
<evidence type="ECO:0000259" key="8">
    <source>
        <dbReference type="PROSITE" id="PS50109"/>
    </source>
</evidence>
<dbReference type="PRINTS" id="PR00344">
    <property type="entry name" value="BCTRLSENSOR"/>
</dbReference>
<dbReference type="GO" id="GO:0000155">
    <property type="term" value="F:phosphorelay sensor kinase activity"/>
    <property type="evidence" value="ECO:0007669"/>
    <property type="project" value="InterPro"/>
</dbReference>
<accession>A8HR11</accession>
<dbReference type="STRING" id="438753.AZC_1093"/>
<dbReference type="EC" id="2.7.13.3" evidence="2"/>
<dbReference type="InterPro" id="IPR003594">
    <property type="entry name" value="HATPase_dom"/>
</dbReference>
<keyword evidence="7" id="KW-0472">Membrane</keyword>
<gene>
    <name evidence="9" type="ordered locus">AZC_1093</name>
</gene>
<dbReference type="CDD" id="cd00082">
    <property type="entry name" value="HisKA"/>
    <property type="match status" value="1"/>
</dbReference>
<dbReference type="EMBL" id="AP009384">
    <property type="protein sequence ID" value="BAF87091.1"/>
    <property type="molecule type" value="Genomic_DNA"/>
</dbReference>
<reference evidence="10" key="2">
    <citation type="submission" date="2007-04" db="EMBL/GenBank/DDBJ databases">
        <title>Complete genome sequence of the nitrogen-fixing bacterium Azorhizobium caulinodans ORS571.</title>
        <authorList>
            <person name="Lee K.B."/>
            <person name="Backer P.D."/>
            <person name="Aono T."/>
            <person name="Liu C.T."/>
            <person name="Suzuki S."/>
            <person name="Suzuki T."/>
            <person name="Kaneko T."/>
            <person name="Yamada M."/>
            <person name="Tabata S."/>
            <person name="Kupfer D.M."/>
            <person name="Najar F.Z."/>
            <person name="Wiley G.B."/>
            <person name="Roe B."/>
            <person name="Binnewies T."/>
            <person name="Ussery D."/>
            <person name="Vereecke D."/>
            <person name="Gevers D."/>
            <person name="Holsters M."/>
            <person name="Oyaizu H."/>
        </authorList>
    </citation>
    <scope>NUCLEOTIDE SEQUENCE [LARGE SCALE GENOMIC DNA]</scope>
    <source>
        <strain evidence="10">ATCC 43989 / DSM 5975 / JCM 20966 / LMG 6465 / NBRC 14845 / NCIMB 13405 / ORS 571</strain>
    </source>
</reference>
<dbReference type="PANTHER" id="PTHR43711">
    <property type="entry name" value="TWO-COMPONENT HISTIDINE KINASE"/>
    <property type="match status" value="1"/>
</dbReference>
<dbReference type="PROSITE" id="PS50109">
    <property type="entry name" value="HIS_KIN"/>
    <property type="match status" value="1"/>
</dbReference>
<dbReference type="PANTHER" id="PTHR43711:SF26">
    <property type="entry name" value="SENSOR HISTIDINE KINASE RCSC"/>
    <property type="match status" value="1"/>
</dbReference>
<dbReference type="SUPFAM" id="SSF47384">
    <property type="entry name" value="Homodimeric domain of signal transducing histidine kinase"/>
    <property type="match status" value="1"/>
</dbReference>
<reference evidence="9 10" key="4">
    <citation type="journal article" date="2009" name="Appl. Environ. Microbiol.">
        <title>Comparative genome-wide transcriptional profiling of Azorhizobium caulinodans ORS571 grown under free-living and symbiotic conditions.</title>
        <authorList>
            <person name="Tsukada S."/>
            <person name="Aono T."/>
            <person name="Akiba N."/>
            <person name="Lee KB."/>
            <person name="Liu CT."/>
            <person name="Toyazaki H."/>
            <person name="Oyaizu H."/>
        </authorList>
    </citation>
    <scope>NUCLEOTIDE SEQUENCE [LARGE SCALE GENOMIC DNA]</scope>
    <source>
        <strain evidence="10">ATCC 43989 / DSM 5975 / JCM 20966 / LMG 6465 / NBRC 14845 / NCIMB 13405 / ORS 571</strain>
    </source>
</reference>
<evidence type="ECO:0000256" key="3">
    <source>
        <dbReference type="ARBA" id="ARBA00022553"/>
    </source>
</evidence>
<feature type="transmembrane region" description="Helical" evidence="7">
    <location>
        <begin position="106"/>
        <end position="129"/>
    </location>
</feature>
<dbReference type="Gene3D" id="1.10.287.130">
    <property type="match status" value="1"/>
</dbReference>
<dbReference type="InterPro" id="IPR050736">
    <property type="entry name" value="Sensor_HK_Regulatory"/>
</dbReference>
<evidence type="ECO:0000313" key="10">
    <source>
        <dbReference type="Proteomes" id="UP000000270"/>
    </source>
</evidence>
<dbReference type="InterPro" id="IPR003661">
    <property type="entry name" value="HisK_dim/P_dom"/>
</dbReference>
<proteinExistence type="predicted"/>
<evidence type="ECO:0000313" key="9">
    <source>
        <dbReference type="EMBL" id="BAF87091.1"/>
    </source>
</evidence>
<dbReference type="SMART" id="SM00388">
    <property type="entry name" value="HisKA"/>
    <property type="match status" value="1"/>
</dbReference>
<dbReference type="Gene3D" id="3.30.565.10">
    <property type="entry name" value="Histidine kinase-like ATPase, C-terminal domain"/>
    <property type="match status" value="1"/>
</dbReference>
<dbReference type="InterPro" id="IPR005467">
    <property type="entry name" value="His_kinase_dom"/>
</dbReference>
<dbReference type="eggNOG" id="COG2205">
    <property type="taxonomic scope" value="Bacteria"/>
</dbReference>
<keyword evidence="4" id="KW-0808">Transferase</keyword>
<reference evidence="9 10" key="1">
    <citation type="journal article" date="2007" name="Appl. Environ. Microbiol.">
        <title>Rhizobial factors required for stem nodule maturation and maintenance in Sesbania rostrata-Azorhizobium caulinodans ORS571 symbiosis.</title>
        <authorList>
            <person name="Suzuki S."/>
            <person name="Aono T."/>
            <person name="Lee KB."/>
            <person name="Suzuki T."/>
            <person name="Liu CT."/>
            <person name="Miwa H."/>
            <person name="Wakao S."/>
            <person name="Iki T."/>
            <person name="Oyaizu H."/>
        </authorList>
    </citation>
    <scope>NUCLEOTIDE SEQUENCE [LARGE SCALE GENOMIC DNA]</scope>
    <source>
        <strain evidence="10">ATCC 43989 / DSM 5975 / JCM 20966 / LMG 6465 / NBRC 14845 / NCIMB 13405 / ORS 571</strain>
    </source>
</reference>
<evidence type="ECO:0000256" key="5">
    <source>
        <dbReference type="ARBA" id="ARBA00022777"/>
    </source>
</evidence>
<dbReference type="InterPro" id="IPR004358">
    <property type="entry name" value="Sig_transdc_His_kin-like_C"/>
</dbReference>
<keyword evidence="6" id="KW-0902">Two-component regulatory system</keyword>
<reference evidence="9 10" key="6">
    <citation type="journal article" date="2011" name="Appl. Environ. Microbiol.">
        <title>Involvement of the azorhizobial chromosome partition gene (parA) in the onset of bacteroid differentiation during Sesbania rostrata stem nodule development.</title>
        <authorList>
            <person name="Liu CT."/>
            <person name="Lee KB."/>
            <person name="Wang YS."/>
            <person name="Peng MH."/>
            <person name="Lee KT."/>
            <person name="Suzuki S."/>
            <person name="Suzuki T."/>
            <person name="Oyaizu H."/>
        </authorList>
    </citation>
    <scope>NUCLEOTIDE SEQUENCE [LARGE SCALE GENOMIC DNA]</scope>
    <source>
        <strain evidence="10">ATCC 43989 / DSM 5975 / JCM 20966 / LMG 6465 / NBRC 14845 / NCIMB 13405 / ORS 571</strain>
    </source>
</reference>
<evidence type="ECO:0000256" key="6">
    <source>
        <dbReference type="ARBA" id="ARBA00023012"/>
    </source>
</evidence>
<organism evidence="9 10">
    <name type="scientific">Azorhizobium caulinodans (strain ATCC 43989 / DSM 5975 / JCM 20966 / LMG 6465 / NBRC 14845 / NCIMB 13405 / ORS 571)</name>
    <dbReference type="NCBI Taxonomy" id="438753"/>
    <lineage>
        <taxon>Bacteria</taxon>
        <taxon>Pseudomonadati</taxon>
        <taxon>Pseudomonadota</taxon>
        <taxon>Alphaproteobacteria</taxon>
        <taxon>Hyphomicrobiales</taxon>
        <taxon>Xanthobacteraceae</taxon>
        <taxon>Azorhizobium</taxon>
    </lineage>
</organism>
<dbReference type="HOGENOM" id="CLU_000445_89_22_5"/>
<reference evidence="9 10" key="3">
    <citation type="journal article" date="2008" name="BMC Genomics">
        <title>The genome of the versatile nitrogen fixer Azorhizobium caulinodans ORS571.</title>
        <authorList>
            <person name="Lee KB."/>
            <person name="Backer P.D."/>
            <person name="Aono T."/>
            <person name="Liu CT."/>
            <person name="Suzuki S."/>
            <person name="Suzuki T."/>
            <person name="Kaneko T."/>
            <person name="Yamada M."/>
            <person name="Tabata S."/>
            <person name="Kupfer D.M."/>
            <person name="Najar F.Z."/>
            <person name="Wiley G.B."/>
            <person name="Roe B."/>
            <person name="Binnewies T.T."/>
            <person name="Ussery D.W."/>
            <person name="D'Haeze W."/>
            <person name="Herder J.D."/>
            <person name="Gevers D."/>
            <person name="Vereecke D."/>
            <person name="Holsters M."/>
            <person name="Oyaizu H."/>
        </authorList>
    </citation>
    <scope>NUCLEOTIDE SEQUENCE [LARGE SCALE GENOMIC DNA]</scope>
    <source>
        <strain evidence="10">ATCC 43989 / DSM 5975 / JCM 20966 / LMG 6465 / NBRC 14845 / NCIMB 13405 / ORS 571</strain>
    </source>
</reference>
<reference evidence="9 10" key="5">
    <citation type="journal article" date="2010" name="Appl. Environ. Microbiol.">
        <title>phrR-like gene praR of Azorhizobium caulinodans ORS571 is essential for symbiosis with Sesbania rostrata and is involved in expression of reb genes.</title>
        <authorList>
            <person name="Akiba N."/>
            <person name="Aono T."/>
            <person name="Toyazaki H."/>
            <person name="Sato S."/>
            <person name="Oyaizu H."/>
        </authorList>
    </citation>
    <scope>NUCLEOTIDE SEQUENCE [LARGE SCALE GENOMIC DNA]</scope>
    <source>
        <strain evidence="10">ATCC 43989 / DSM 5975 / JCM 20966 / LMG 6465 / NBRC 14845 / NCIMB 13405 / ORS 571</strain>
    </source>
</reference>
<keyword evidence="10" id="KW-1185">Reference proteome</keyword>
<dbReference type="Proteomes" id="UP000000270">
    <property type="component" value="Chromosome"/>
</dbReference>